<dbReference type="EMBL" id="LT594496">
    <property type="protein sequence ID" value="SBT79438.1"/>
    <property type="molecule type" value="Genomic_DNA"/>
</dbReference>
<evidence type="ECO:0000256" key="1">
    <source>
        <dbReference type="SAM" id="SignalP"/>
    </source>
</evidence>
<dbReference type="InterPro" id="IPR008914">
    <property type="entry name" value="PEBP"/>
</dbReference>
<evidence type="ECO:0000313" key="2">
    <source>
        <dbReference type="EMBL" id="SBT79438.1"/>
    </source>
</evidence>
<name>A0A1C3KZ30_PLAMA</name>
<protein>
    <submittedName>
        <fullName evidence="2">Phosphatidylethanolamine-binding protein, putative</fullName>
    </submittedName>
</protein>
<dbReference type="Gene3D" id="3.90.280.10">
    <property type="entry name" value="PEBP-like"/>
    <property type="match status" value="1"/>
</dbReference>
<keyword evidence="1" id="KW-0732">Signal</keyword>
<dbReference type="Pfam" id="PF01161">
    <property type="entry name" value="PBP"/>
    <property type="match status" value="1"/>
</dbReference>
<dbReference type="AlphaFoldDB" id="A0A1C3KZ30"/>
<dbReference type="Proteomes" id="UP000219799">
    <property type="component" value="Chromosome 8"/>
</dbReference>
<feature type="chain" id="PRO_5008678232" evidence="1">
    <location>
        <begin position="22"/>
        <end position="197"/>
    </location>
</feature>
<dbReference type="SUPFAM" id="SSF49777">
    <property type="entry name" value="PEBP-like"/>
    <property type="match status" value="1"/>
</dbReference>
<proteinExistence type="predicted"/>
<evidence type="ECO:0000313" key="3">
    <source>
        <dbReference type="Proteomes" id="UP000219799"/>
    </source>
</evidence>
<reference evidence="2 3" key="1">
    <citation type="submission" date="2016-06" db="EMBL/GenBank/DDBJ databases">
        <authorList>
            <consortium name="Pathogen Informatics"/>
        </authorList>
    </citation>
    <scope>NUCLEOTIDE SEQUENCE [LARGE SCALE GENOMIC DNA]</scope>
    <source>
        <strain evidence="2">PmlGA01</strain>
    </source>
</reference>
<organism evidence="2 3">
    <name type="scientific">Plasmodium malariae</name>
    <dbReference type="NCBI Taxonomy" id="5858"/>
    <lineage>
        <taxon>Eukaryota</taxon>
        <taxon>Sar</taxon>
        <taxon>Alveolata</taxon>
        <taxon>Apicomplexa</taxon>
        <taxon>Aconoidasida</taxon>
        <taxon>Haemosporida</taxon>
        <taxon>Plasmodiidae</taxon>
        <taxon>Plasmodium</taxon>
        <taxon>Plasmodium (Plasmodium)</taxon>
    </lineage>
</organism>
<dbReference type="InterPro" id="IPR036610">
    <property type="entry name" value="PEBP-like_sf"/>
</dbReference>
<gene>
    <name evidence="2" type="primary">PmlGA01_080040300</name>
    <name evidence="2" type="ORF">PMLGA01_080040300</name>
</gene>
<feature type="signal peptide" evidence="1">
    <location>
        <begin position="1"/>
        <end position="21"/>
    </location>
</feature>
<dbReference type="VEuPathDB" id="PlasmoDB:PmUG01_08052300"/>
<sequence>MFILKCSILLYCFFCAKLTFAKIELIQSDFGIEKCNSEKAEALDEKFYEKDCGGENLLPSVEWLDKNSSTKSYAITITSRSHLNTIMVHFIAWNVPAYINLINHSTKFEEINAITGLNSYNKKIYEGPCSNSIQNNEPSECMKFTLYALKNEFIELSEDADYYELMAYLKKMSRTEKIVVDSLSLSSLFIPKRRVSN</sequence>
<accession>A0A1C3KZ30</accession>